<dbReference type="GO" id="GO:0000981">
    <property type="term" value="F:DNA-binding transcription factor activity, RNA polymerase II-specific"/>
    <property type="evidence" value="ECO:0007669"/>
    <property type="project" value="InterPro"/>
</dbReference>
<protein>
    <recommendedName>
        <fullName evidence="7">Zn(2)-C6 fungal-type domain-containing protein</fullName>
    </recommendedName>
</protein>
<dbReference type="InterPro" id="IPR036864">
    <property type="entry name" value="Zn2-C6_fun-type_DNA-bd_sf"/>
</dbReference>
<dbReference type="Pfam" id="PF00172">
    <property type="entry name" value="Zn_clus"/>
    <property type="match status" value="1"/>
</dbReference>
<dbReference type="AlphaFoldDB" id="A0A086SW80"/>
<dbReference type="PROSITE" id="PS50048">
    <property type="entry name" value="ZN2_CY6_FUNGAL_2"/>
    <property type="match status" value="1"/>
</dbReference>
<comment type="caution">
    <text evidence="8">The sequence shown here is derived from an EMBL/GenBank/DDBJ whole genome shotgun (WGS) entry which is preliminary data.</text>
</comment>
<keyword evidence="4" id="KW-0804">Transcription</keyword>
<evidence type="ECO:0000313" key="9">
    <source>
        <dbReference type="Proteomes" id="UP000029964"/>
    </source>
</evidence>
<dbReference type="OrthoDB" id="9930022at2759"/>
<evidence type="ECO:0000256" key="3">
    <source>
        <dbReference type="ARBA" id="ARBA00023015"/>
    </source>
</evidence>
<evidence type="ECO:0000259" key="7">
    <source>
        <dbReference type="PROSITE" id="PS50048"/>
    </source>
</evidence>
<dbReference type="GO" id="GO:0008270">
    <property type="term" value="F:zinc ion binding"/>
    <property type="evidence" value="ECO:0007669"/>
    <property type="project" value="InterPro"/>
</dbReference>
<accession>A0A086SW80</accession>
<keyword evidence="9" id="KW-1185">Reference proteome</keyword>
<evidence type="ECO:0000313" key="8">
    <source>
        <dbReference type="EMBL" id="KFH41362.1"/>
    </source>
</evidence>
<evidence type="ECO:0000256" key="4">
    <source>
        <dbReference type="ARBA" id="ARBA00023163"/>
    </source>
</evidence>
<dbReference type="EMBL" id="JPKY01000132">
    <property type="protein sequence ID" value="KFH41362.1"/>
    <property type="molecule type" value="Genomic_DNA"/>
</dbReference>
<keyword evidence="5" id="KW-0539">Nucleus</keyword>
<evidence type="ECO:0000256" key="1">
    <source>
        <dbReference type="ARBA" id="ARBA00022723"/>
    </source>
</evidence>
<dbReference type="HOGENOM" id="CLU_024655_5_1_1"/>
<dbReference type="STRING" id="857340.A0A086SW80"/>
<proteinExistence type="predicted"/>
<feature type="region of interest" description="Disordered" evidence="6">
    <location>
        <begin position="1"/>
        <end position="24"/>
    </location>
</feature>
<keyword evidence="1" id="KW-0479">Metal-binding</keyword>
<dbReference type="InterPro" id="IPR001138">
    <property type="entry name" value="Zn2Cys6_DnaBD"/>
</dbReference>
<feature type="domain" description="Zn(2)-C6 fungal-type" evidence="7">
    <location>
        <begin position="33"/>
        <end position="63"/>
    </location>
</feature>
<keyword evidence="2" id="KW-0862">Zinc</keyword>
<keyword evidence="3" id="KW-0805">Transcription regulation</keyword>
<reference evidence="9" key="1">
    <citation type="journal article" date="2014" name="Genome Announc.">
        <title>Genome sequence and annotation of Acremonium chrysogenum, producer of the beta-lactam antibiotic cephalosporin C.</title>
        <authorList>
            <person name="Terfehr D."/>
            <person name="Dahlmann T.A."/>
            <person name="Specht T."/>
            <person name="Zadra I."/>
            <person name="Kuernsteiner H."/>
            <person name="Kueck U."/>
        </authorList>
    </citation>
    <scope>NUCLEOTIDE SEQUENCE [LARGE SCALE GENOMIC DNA]</scope>
    <source>
        <strain evidence="9">ATCC 11550 / CBS 779.69 / DSM 880 / IAM 14645 / JCM 23072 / IMI 49137</strain>
    </source>
</reference>
<evidence type="ECO:0000256" key="6">
    <source>
        <dbReference type="SAM" id="MobiDB-lite"/>
    </source>
</evidence>
<evidence type="ECO:0000256" key="2">
    <source>
        <dbReference type="ARBA" id="ARBA00022833"/>
    </source>
</evidence>
<dbReference type="SMART" id="SM00066">
    <property type="entry name" value="GAL4"/>
    <property type="match status" value="1"/>
</dbReference>
<organism evidence="8 9">
    <name type="scientific">Hapsidospora chrysogenum (strain ATCC 11550 / CBS 779.69 / DSM 880 / IAM 14645 / JCM 23072 / IMI 49137)</name>
    <name type="common">Acremonium chrysogenum</name>
    <dbReference type="NCBI Taxonomy" id="857340"/>
    <lineage>
        <taxon>Eukaryota</taxon>
        <taxon>Fungi</taxon>
        <taxon>Dikarya</taxon>
        <taxon>Ascomycota</taxon>
        <taxon>Pezizomycotina</taxon>
        <taxon>Sordariomycetes</taxon>
        <taxon>Hypocreomycetidae</taxon>
        <taxon>Hypocreales</taxon>
        <taxon>Bionectriaceae</taxon>
        <taxon>Hapsidospora</taxon>
    </lineage>
</organism>
<dbReference type="PANTHER" id="PTHR47660">
    <property type="entry name" value="TRANSCRIPTION FACTOR WITH C2H2 AND ZN(2)-CYS(6) DNA BINDING DOMAIN (EUROFUNG)-RELATED-RELATED"/>
    <property type="match status" value="1"/>
</dbReference>
<evidence type="ECO:0000256" key="5">
    <source>
        <dbReference type="ARBA" id="ARBA00023242"/>
    </source>
</evidence>
<dbReference type="CDD" id="cd00067">
    <property type="entry name" value="GAL4"/>
    <property type="match status" value="1"/>
</dbReference>
<dbReference type="Gene3D" id="4.10.240.10">
    <property type="entry name" value="Zn(2)-C6 fungal-type DNA-binding domain"/>
    <property type="match status" value="1"/>
</dbReference>
<sequence>MDDDTFNPVHVRHNMGRSPTSAAAEAAVSRQKSCNACVRGKRRCDKTKPRCTRCAARGLDCVYHTRAPRRPSAGSPSTPSSSSSSSAAVSIAGAGGATAASSGDHLPGLSADFDMGGFDAYDLGSSGTGTTSSGGTLELDPSLDFSIADLIGAGAGTGSSLWNIPGLAEPKANYPVPVPVSPSPYQPIRDLAILEASCISECVSAETHQVHDPRSRVGFVVSQLAEMHTTFARTRALPFIHPHLYAKHVPRCIMSAFCAATAYANRTPATKGWVVRLVAGAAREIQEEGRRVSGTTQTPAEHLARVQALLLVDTIRIFDGDISMRHAAEKERAVLQGWMKELVDVVKELPQYYEAQHGSRASRNRPPKSWDQWVLIESMKRTILMAMAFECLVAVLKSEPLTIDLWQPIECYTASRHLWEAGSSVDFFRAWREQPQWTIANFDFSDFWQYGRAEDMDDFTKLMLTM</sequence>
<dbReference type="SUPFAM" id="SSF57701">
    <property type="entry name" value="Zn2/Cys6 DNA-binding domain"/>
    <property type="match status" value="1"/>
</dbReference>
<name>A0A086SW80_HAPC1</name>
<dbReference type="Proteomes" id="UP000029964">
    <property type="component" value="Unassembled WGS sequence"/>
</dbReference>
<feature type="compositionally biased region" description="Low complexity" evidence="6">
    <location>
        <begin position="70"/>
        <end position="87"/>
    </location>
</feature>
<gene>
    <name evidence="8" type="ORF">ACRE_079170</name>
</gene>
<feature type="region of interest" description="Disordered" evidence="6">
    <location>
        <begin position="66"/>
        <end position="87"/>
    </location>
</feature>
<dbReference type="PANTHER" id="PTHR47660:SF3">
    <property type="entry name" value="FINGER DOMAIN PROTEIN, PUTATIVE (AFU_ORTHOLOGUE AFUA_4G03310)-RELATED"/>
    <property type="match status" value="1"/>
</dbReference>